<dbReference type="ESTHER" id="celju-b3pgz5">
    <property type="family name" value="6_AlphaBeta_hydrolase"/>
</dbReference>
<reference evidence="2 3" key="1">
    <citation type="journal article" date="2008" name="J. Bacteriol.">
        <title>Insights into plant cell wall degradation from the genome sequence of the soil bacterium Cellvibrio japonicus.</title>
        <authorList>
            <person name="Deboy R.T."/>
            <person name="Mongodin E.F."/>
            <person name="Fouts D.E."/>
            <person name="Tailford L.E."/>
            <person name="Khouri H."/>
            <person name="Emerson J.B."/>
            <person name="Mohamoud Y."/>
            <person name="Watkins K."/>
            <person name="Henrissat B."/>
            <person name="Gilbert H.J."/>
            <person name="Nelson K.E."/>
        </authorList>
    </citation>
    <scope>NUCLEOTIDE SEQUENCE [LARGE SCALE GENOMIC DNA]</scope>
    <source>
        <strain evidence="2 3">Ueda107</strain>
    </source>
</reference>
<dbReference type="Gene3D" id="3.40.50.1820">
    <property type="entry name" value="alpha/beta hydrolase"/>
    <property type="match status" value="1"/>
</dbReference>
<dbReference type="Proteomes" id="UP000001036">
    <property type="component" value="Chromosome"/>
</dbReference>
<feature type="chain" id="PRO_5002793916" evidence="1">
    <location>
        <begin position="27"/>
        <end position="265"/>
    </location>
</feature>
<evidence type="ECO:0000256" key="1">
    <source>
        <dbReference type="SAM" id="SignalP"/>
    </source>
</evidence>
<sequence length="265" mass="28936">MFFMTFMCRPLLISLLLLLASLASWSGEPVLSDKPLVITETLGGSDQVQGCAVLLHGLARTHKSMRPLAKALAAAHYYVVNVGYPSRKFAIAPLANMAIPPALALCRQQGLTRIDIVSHSLGGILLRQYLQANTIPELGRVVMYAPPNQGSQVVDKLKNIPGFRLINGPAGLELGTDAKSVPRQLAPVHFDLGVIAGTRSINWILSQYLPNPDDGKVSLENTKVEGMRDFISLPVSHPFIMKDKNAIRQTLHYLQTGAFLHEPKD</sequence>
<dbReference type="SUPFAM" id="SSF53474">
    <property type="entry name" value="alpha/beta-Hydrolases"/>
    <property type="match status" value="1"/>
</dbReference>
<dbReference type="PANTHER" id="PTHR37946">
    <property type="entry name" value="SLL1969 PROTEIN"/>
    <property type="match status" value="1"/>
</dbReference>
<organism evidence="2 3">
    <name type="scientific">Cellvibrio japonicus (strain Ueda107)</name>
    <name type="common">Pseudomonas fluorescens subsp. cellulosa</name>
    <dbReference type="NCBI Taxonomy" id="498211"/>
    <lineage>
        <taxon>Bacteria</taxon>
        <taxon>Pseudomonadati</taxon>
        <taxon>Pseudomonadota</taxon>
        <taxon>Gammaproteobacteria</taxon>
        <taxon>Cellvibrionales</taxon>
        <taxon>Cellvibrionaceae</taxon>
        <taxon>Cellvibrio</taxon>
    </lineage>
</organism>
<dbReference type="eggNOG" id="COG1075">
    <property type="taxonomic scope" value="Bacteria"/>
</dbReference>
<gene>
    <name evidence="2" type="ordered locus">CJA_3590</name>
</gene>
<dbReference type="STRING" id="498211.CJA_3590"/>
<dbReference type="AlphaFoldDB" id="B3PGZ5"/>
<dbReference type="PANTHER" id="PTHR37946:SF1">
    <property type="entry name" value="SLL1969 PROTEIN"/>
    <property type="match status" value="1"/>
</dbReference>
<accession>B3PGZ5</accession>
<keyword evidence="3" id="KW-1185">Reference proteome</keyword>
<dbReference type="KEGG" id="cja:CJA_3590"/>
<dbReference type="InterPro" id="IPR029058">
    <property type="entry name" value="AB_hydrolase_fold"/>
</dbReference>
<keyword evidence="1" id="KW-0732">Signal</keyword>
<evidence type="ECO:0000313" key="3">
    <source>
        <dbReference type="Proteomes" id="UP000001036"/>
    </source>
</evidence>
<protein>
    <submittedName>
        <fullName evidence="2">Uncharacterized protein</fullName>
    </submittedName>
</protein>
<dbReference type="EMBL" id="CP000934">
    <property type="protein sequence ID" value="ACE84922.1"/>
    <property type="molecule type" value="Genomic_DNA"/>
</dbReference>
<evidence type="ECO:0000313" key="2">
    <source>
        <dbReference type="EMBL" id="ACE84922.1"/>
    </source>
</evidence>
<proteinExistence type="predicted"/>
<feature type="signal peptide" evidence="1">
    <location>
        <begin position="1"/>
        <end position="26"/>
    </location>
</feature>
<dbReference type="HOGENOM" id="CLU_075528_1_0_6"/>
<name>B3PGZ5_CELJU</name>